<dbReference type="InterPro" id="IPR020845">
    <property type="entry name" value="AMP-binding_CS"/>
</dbReference>
<dbReference type="InterPro" id="IPR025110">
    <property type="entry name" value="AMP-bd_C"/>
</dbReference>
<evidence type="ECO:0000313" key="4">
    <source>
        <dbReference type="EMBL" id="MET3616290.1"/>
    </source>
</evidence>
<dbReference type="Gene3D" id="3.30.300.30">
    <property type="match status" value="1"/>
</dbReference>
<dbReference type="RefSeq" id="WP_354558738.1">
    <property type="nucleotide sequence ID" value="NZ_JBEPMB010000017.1"/>
</dbReference>
<feature type="domain" description="AMP-binding enzyme C-terminal" evidence="3">
    <location>
        <begin position="425"/>
        <end position="501"/>
    </location>
</feature>
<dbReference type="PANTHER" id="PTHR43201:SF32">
    <property type="entry name" value="2-SUCCINYLBENZOATE--COA LIGASE, CHLOROPLASTIC_PEROXISOMAL"/>
    <property type="match status" value="1"/>
</dbReference>
<dbReference type="EMBL" id="JBEPMB010000017">
    <property type="protein sequence ID" value="MET3616290.1"/>
    <property type="molecule type" value="Genomic_DNA"/>
</dbReference>
<dbReference type="PANTHER" id="PTHR43201">
    <property type="entry name" value="ACYL-COA SYNTHETASE"/>
    <property type="match status" value="1"/>
</dbReference>
<sequence>MTQTRHSAAALAGATSGPTIGTLFRDASRRHAANIAIRAGAARTSYADLNARVNQVADFLKGRGLGRGDRVAILSENRSEYLEIILACAKLGLIAACQNWRLLASELTHCISLVQPRILFSSQRYADIAMSLSSDTVERVTFGPAFEDCLDPASTGEPGDEVDPEDGLLILYTSGTTGLPKGALISHRAMIARGLAMMVDWSILPTDGCIAWSPFYHMASADPTLAAITQGGTISIVDGFDADAIVACLQEEACGWLVLMPGMMQRMIEALKASPRPVKRIAGAGCMANLVPPEQIAEVSRLLGSPFLNSFGSTETGAGPASASIFPSGFLPTQFGKHQSSLCQIRLVDENDMEVATGEIGEMCVRSPMLFSGYWSAPTVTEHEFRGGWFHTGDDFRRNHDGSLDYIDRRKYLIKSGGENIYPAEIELILKASNRVEEVAVVRQPDAVWGEIPVAFIVRRDPALSEDDVMALLDGRLARYKRPKRIIFISSEELVRNTTGKIQRNLLEDRLHEVEA</sequence>
<keyword evidence="1" id="KW-0479">Metal-binding</keyword>
<reference evidence="4 5" key="1">
    <citation type="submission" date="2024-06" db="EMBL/GenBank/DDBJ databases">
        <title>Genomic Encyclopedia of Type Strains, Phase IV (KMG-IV): sequencing the most valuable type-strain genomes for metagenomic binning, comparative biology and taxonomic classification.</title>
        <authorList>
            <person name="Goeker M."/>
        </authorList>
    </citation>
    <scope>NUCLEOTIDE SEQUENCE [LARGE SCALE GENOMIC DNA]</scope>
    <source>
        <strain evidence="4 5">DSM 29780</strain>
    </source>
</reference>
<dbReference type="PROSITE" id="PS00455">
    <property type="entry name" value="AMP_BINDING"/>
    <property type="match status" value="1"/>
</dbReference>
<dbReference type="SUPFAM" id="SSF56801">
    <property type="entry name" value="Acetyl-CoA synthetase-like"/>
    <property type="match status" value="1"/>
</dbReference>
<dbReference type="InterPro" id="IPR042099">
    <property type="entry name" value="ANL_N_sf"/>
</dbReference>
<evidence type="ECO:0000259" key="2">
    <source>
        <dbReference type="Pfam" id="PF00501"/>
    </source>
</evidence>
<evidence type="ECO:0000313" key="5">
    <source>
        <dbReference type="Proteomes" id="UP001549047"/>
    </source>
</evidence>
<accession>A0ABV2J688</accession>
<feature type="domain" description="AMP-dependent synthetase/ligase" evidence="2">
    <location>
        <begin position="24"/>
        <end position="375"/>
    </location>
</feature>
<dbReference type="GO" id="GO:0016874">
    <property type="term" value="F:ligase activity"/>
    <property type="evidence" value="ECO:0007669"/>
    <property type="project" value="UniProtKB-KW"/>
</dbReference>
<comment type="caution">
    <text evidence="4">The sequence shown here is derived from an EMBL/GenBank/DDBJ whole genome shotgun (WGS) entry which is preliminary data.</text>
</comment>
<proteinExistence type="predicted"/>
<dbReference type="Pfam" id="PF00501">
    <property type="entry name" value="AMP-binding"/>
    <property type="match status" value="1"/>
</dbReference>
<dbReference type="EC" id="6.2.1.-" evidence="4"/>
<keyword evidence="4" id="KW-0436">Ligase</keyword>
<dbReference type="Proteomes" id="UP001549047">
    <property type="component" value="Unassembled WGS sequence"/>
</dbReference>
<organism evidence="4 5">
    <name type="scientific">Rhizobium aquaticum</name>
    <dbReference type="NCBI Taxonomy" id="1549636"/>
    <lineage>
        <taxon>Bacteria</taxon>
        <taxon>Pseudomonadati</taxon>
        <taxon>Pseudomonadota</taxon>
        <taxon>Alphaproteobacteria</taxon>
        <taxon>Hyphomicrobiales</taxon>
        <taxon>Rhizobiaceae</taxon>
        <taxon>Rhizobium/Agrobacterium group</taxon>
        <taxon>Rhizobium</taxon>
    </lineage>
</organism>
<name>A0ABV2J688_9HYPH</name>
<keyword evidence="5" id="KW-1185">Reference proteome</keyword>
<dbReference type="InterPro" id="IPR045851">
    <property type="entry name" value="AMP-bd_C_sf"/>
</dbReference>
<protein>
    <submittedName>
        <fullName evidence="4">Fatty-acyl-CoA synthase</fullName>
        <ecNumber evidence="4">6.2.1.-</ecNumber>
    </submittedName>
</protein>
<evidence type="ECO:0000259" key="3">
    <source>
        <dbReference type="Pfam" id="PF13193"/>
    </source>
</evidence>
<gene>
    <name evidence="4" type="ORF">ABID16_004639</name>
</gene>
<evidence type="ECO:0000256" key="1">
    <source>
        <dbReference type="ARBA" id="ARBA00022723"/>
    </source>
</evidence>
<dbReference type="Gene3D" id="3.40.50.12780">
    <property type="entry name" value="N-terminal domain of ligase-like"/>
    <property type="match status" value="1"/>
</dbReference>
<dbReference type="Pfam" id="PF13193">
    <property type="entry name" value="AMP-binding_C"/>
    <property type="match status" value="1"/>
</dbReference>
<dbReference type="InterPro" id="IPR000873">
    <property type="entry name" value="AMP-dep_synth/lig_dom"/>
</dbReference>